<feature type="coiled-coil region" evidence="1">
    <location>
        <begin position="204"/>
        <end position="231"/>
    </location>
</feature>
<accession>A0A9D1FH05</accession>
<proteinExistence type="predicted"/>
<reference evidence="2" key="1">
    <citation type="submission" date="2020-10" db="EMBL/GenBank/DDBJ databases">
        <authorList>
            <person name="Gilroy R."/>
        </authorList>
    </citation>
    <scope>NUCLEOTIDE SEQUENCE</scope>
    <source>
        <strain evidence="2">CHK152-2871</strain>
    </source>
</reference>
<dbReference type="Proteomes" id="UP000886865">
    <property type="component" value="Unassembled WGS sequence"/>
</dbReference>
<sequence>MRLRDYQDLIDRAIPVFEQLTIPNSPISGYPGMYQVTNIQNFLKMVEELNSANLFEDKISRLSAIPNLKNSVENTITVNNQSKTLLGTVKTETITAMKLLQQTLLGVLQEEDIDTLNIKLPEQYSSIDDYISFFEDIKTICSPFKYINEEVVVSNFDVGTEWIGLKFIGSGAALFLSLADKGANLFHHVLECQKTIEELEKVKLDKSASKLKIIEQTIEMLRADKENDRKAYIDQLIEEAINESKMVLNDDINKNEFKNYLRIALEKISSLLIQGMEIVPAIKAKPEIKQLSQKATQNIEEKRKLVIGCDNLKYLTLLNPTISAKDIPSDTLEMN</sequence>
<protein>
    <submittedName>
        <fullName evidence="2">Uncharacterized protein</fullName>
    </submittedName>
</protein>
<organism evidence="2 3">
    <name type="scientific">Candidatus Galligastranaerophilus intestinavium</name>
    <dbReference type="NCBI Taxonomy" id="2840836"/>
    <lineage>
        <taxon>Bacteria</taxon>
        <taxon>Candidatus Galligastranaerophilus</taxon>
    </lineage>
</organism>
<comment type="caution">
    <text evidence="2">The sequence shown here is derived from an EMBL/GenBank/DDBJ whole genome shotgun (WGS) entry which is preliminary data.</text>
</comment>
<gene>
    <name evidence="2" type="ORF">IAA86_01360</name>
</gene>
<name>A0A9D1FH05_9BACT</name>
<reference evidence="2" key="2">
    <citation type="journal article" date="2021" name="PeerJ">
        <title>Extensive microbial diversity within the chicken gut microbiome revealed by metagenomics and culture.</title>
        <authorList>
            <person name="Gilroy R."/>
            <person name="Ravi A."/>
            <person name="Getino M."/>
            <person name="Pursley I."/>
            <person name="Horton D.L."/>
            <person name="Alikhan N.F."/>
            <person name="Baker D."/>
            <person name="Gharbi K."/>
            <person name="Hall N."/>
            <person name="Watson M."/>
            <person name="Adriaenssens E.M."/>
            <person name="Foster-Nyarko E."/>
            <person name="Jarju S."/>
            <person name="Secka A."/>
            <person name="Antonio M."/>
            <person name="Oren A."/>
            <person name="Chaudhuri R.R."/>
            <person name="La Ragione R."/>
            <person name="Hildebrand F."/>
            <person name="Pallen M.J."/>
        </authorList>
    </citation>
    <scope>NUCLEOTIDE SEQUENCE</scope>
    <source>
        <strain evidence="2">CHK152-2871</strain>
    </source>
</reference>
<dbReference type="AlphaFoldDB" id="A0A9D1FH05"/>
<dbReference type="EMBL" id="DVJQ01000011">
    <property type="protein sequence ID" value="HIS73651.1"/>
    <property type="molecule type" value="Genomic_DNA"/>
</dbReference>
<evidence type="ECO:0000313" key="2">
    <source>
        <dbReference type="EMBL" id="HIS73651.1"/>
    </source>
</evidence>
<keyword evidence="1" id="KW-0175">Coiled coil</keyword>
<evidence type="ECO:0000313" key="3">
    <source>
        <dbReference type="Proteomes" id="UP000886865"/>
    </source>
</evidence>
<evidence type="ECO:0000256" key="1">
    <source>
        <dbReference type="SAM" id="Coils"/>
    </source>
</evidence>